<protein>
    <submittedName>
        <fullName evidence="1">Uncharacterized protein</fullName>
    </submittedName>
</protein>
<evidence type="ECO:0000313" key="1">
    <source>
        <dbReference type="EMBL" id="TWT74878.1"/>
    </source>
</evidence>
<evidence type="ECO:0000313" key="2">
    <source>
        <dbReference type="Proteomes" id="UP000318053"/>
    </source>
</evidence>
<sequence>MHPVMTLPLIGDSLDLLGWERQERRRHSIDQPDSISRNKETVALLVHRRRVDSEDNWGASS</sequence>
<keyword evidence="2" id="KW-1185">Reference proteome</keyword>
<dbReference type="EMBL" id="SJPK01000001">
    <property type="protein sequence ID" value="TWT74878.1"/>
    <property type="molecule type" value="Genomic_DNA"/>
</dbReference>
<comment type="caution">
    <text evidence="1">The sequence shown here is derived from an EMBL/GenBank/DDBJ whole genome shotgun (WGS) entry which is preliminary data.</text>
</comment>
<gene>
    <name evidence="1" type="ORF">CA85_01640</name>
</gene>
<reference evidence="1 2" key="1">
    <citation type="submission" date="2019-02" db="EMBL/GenBank/DDBJ databases">
        <title>Deep-cultivation of Planctomycetes and their phenomic and genomic characterization uncovers novel biology.</title>
        <authorList>
            <person name="Wiegand S."/>
            <person name="Jogler M."/>
            <person name="Boedeker C."/>
            <person name="Pinto D."/>
            <person name="Vollmers J."/>
            <person name="Rivas-Marin E."/>
            <person name="Kohn T."/>
            <person name="Peeters S.H."/>
            <person name="Heuer A."/>
            <person name="Rast P."/>
            <person name="Oberbeckmann S."/>
            <person name="Bunk B."/>
            <person name="Jeske O."/>
            <person name="Meyerdierks A."/>
            <person name="Storesund J.E."/>
            <person name="Kallscheuer N."/>
            <person name="Luecker S."/>
            <person name="Lage O.M."/>
            <person name="Pohl T."/>
            <person name="Merkel B.J."/>
            <person name="Hornburger P."/>
            <person name="Mueller R.-W."/>
            <person name="Bruemmer F."/>
            <person name="Labrenz M."/>
            <person name="Spormann A.M."/>
            <person name="Op Den Camp H."/>
            <person name="Overmann J."/>
            <person name="Amann R."/>
            <person name="Jetten M.S.M."/>
            <person name="Mascher T."/>
            <person name="Medema M.H."/>
            <person name="Devos D.P."/>
            <person name="Kaster A.-K."/>
            <person name="Ovreas L."/>
            <person name="Rohde M."/>
            <person name="Galperin M.Y."/>
            <person name="Jogler C."/>
        </authorList>
    </citation>
    <scope>NUCLEOTIDE SEQUENCE [LARGE SCALE GENOMIC DNA]</scope>
    <source>
        <strain evidence="1 2">CA85</strain>
    </source>
</reference>
<accession>A0A5C5YJ24</accession>
<organism evidence="1 2">
    <name type="scientific">Allorhodopirellula solitaria</name>
    <dbReference type="NCBI Taxonomy" id="2527987"/>
    <lineage>
        <taxon>Bacteria</taxon>
        <taxon>Pseudomonadati</taxon>
        <taxon>Planctomycetota</taxon>
        <taxon>Planctomycetia</taxon>
        <taxon>Pirellulales</taxon>
        <taxon>Pirellulaceae</taxon>
        <taxon>Allorhodopirellula</taxon>
    </lineage>
</organism>
<dbReference type="AlphaFoldDB" id="A0A5C5YJ24"/>
<proteinExistence type="predicted"/>
<dbReference type="Proteomes" id="UP000318053">
    <property type="component" value="Unassembled WGS sequence"/>
</dbReference>
<name>A0A5C5YJ24_9BACT</name>